<dbReference type="GO" id="GO:0016887">
    <property type="term" value="F:ATP hydrolysis activity"/>
    <property type="evidence" value="ECO:0007669"/>
    <property type="project" value="InterPro"/>
</dbReference>
<dbReference type="PROSITE" id="PS00211">
    <property type="entry name" value="ABC_TRANSPORTER_1"/>
    <property type="match status" value="1"/>
</dbReference>
<keyword evidence="1" id="KW-0813">Transport</keyword>
<name>A0A3P8J3Z5_RAOTE</name>
<proteinExistence type="predicted"/>
<evidence type="ECO:0000256" key="2">
    <source>
        <dbReference type="ARBA" id="ARBA00022737"/>
    </source>
</evidence>
<dbReference type="KEGG" id="rtg:NCTC13098_05398"/>
<evidence type="ECO:0000259" key="5">
    <source>
        <dbReference type="PROSITE" id="PS50893"/>
    </source>
</evidence>
<evidence type="ECO:0000313" key="7">
    <source>
        <dbReference type="Proteomes" id="UP000274346"/>
    </source>
</evidence>
<dbReference type="SMART" id="SM00382">
    <property type="entry name" value="AAA"/>
    <property type="match status" value="2"/>
</dbReference>
<dbReference type="EC" id="3.6.3.17" evidence="6"/>
<keyword evidence="6" id="KW-0378">Hydrolase</keyword>
<dbReference type="SUPFAM" id="SSF52540">
    <property type="entry name" value="P-loop containing nucleoside triphosphate hydrolases"/>
    <property type="match status" value="2"/>
</dbReference>
<evidence type="ECO:0000256" key="1">
    <source>
        <dbReference type="ARBA" id="ARBA00022448"/>
    </source>
</evidence>
<dbReference type="InterPro" id="IPR017871">
    <property type="entry name" value="ABC_transporter-like_CS"/>
</dbReference>
<sequence length="517" mass="56179">MINQPLGGERPAAGLVMSQIGKSFANVTALNAVTLLLNAGEIHGLIGENGAGKSTLIKILAGVYQADSGSATLDGAPIPFGNPAAIEAMGIRVIHQELNLIAHFTVAESVFLGQEYRHRWGALDRKRMNAATEAFFRDSWQLSINPRRLIRDLSLAERKLVQIARALIDGAAKLVVFDEPTAPLEAQEASLVSSAILRLREQGIAILYISHYLNEIAALCDRGTVLRNGEVVGYPDRSLLQDTDALIKMMVGREIEQLYTPRRSAPPEADAIAPLLSVRALGDGHQLRDINFDIQPGEIVGIAGLLGAGRDVLVDLLYGLKRVDSGVISIDGQPRRIRTPKQAIRAGMALVPRDRRHQGLILPFSTADNINLASLSDTATLGWEHRGRALEKARSWIEQLSIRPGRPELPVRLMSGGNQQKAILARWLGTDARLFILDEPTLGVDIGARSDIYQRTRQLADRGRAVLVSSSDAPELLGLCDRILVMWRGELVANLTTQGLTLDALLATINGGQEQQL</sequence>
<dbReference type="InterPro" id="IPR027417">
    <property type="entry name" value="P-loop_NTPase"/>
</dbReference>
<feature type="domain" description="ABC transporter" evidence="5">
    <location>
        <begin position="15"/>
        <end position="253"/>
    </location>
</feature>
<dbReference type="CDD" id="cd03216">
    <property type="entry name" value="ABC_Carb_Monos_I"/>
    <property type="match status" value="1"/>
</dbReference>
<dbReference type="InterPro" id="IPR050107">
    <property type="entry name" value="ABC_carbohydrate_import_ATPase"/>
</dbReference>
<dbReference type="CDD" id="cd03215">
    <property type="entry name" value="ABC_Carb_Monos_II"/>
    <property type="match status" value="1"/>
</dbReference>
<dbReference type="Gene3D" id="3.40.50.300">
    <property type="entry name" value="P-loop containing nucleotide triphosphate hydrolases"/>
    <property type="match status" value="2"/>
</dbReference>
<dbReference type="AlphaFoldDB" id="A0A3P8J3Z5"/>
<dbReference type="InterPro" id="IPR003439">
    <property type="entry name" value="ABC_transporter-like_ATP-bd"/>
</dbReference>
<dbReference type="PANTHER" id="PTHR43790:SF9">
    <property type="entry name" value="GALACTOFURANOSE TRANSPORTER ATP-BINDING PROTEIN YTFR"/>
    <property type="match status" value="1"/>
</dbReference>
<dbReference type="Pfam" id="PF00005">
    <property type="entry name" value="ABC_tran"/>
    <property type="match status" value="2"/>
</dbReference>
<evidence type="ECO:0000256" key="3">
    <source>
        <dbReference type="ARBA" id="ARBA00022741"/>
    </source>
</evidence>
<reference evidence="6 7" key="1">
    <citation type="submission" date="2018-12" db="EMBL/GenBank/DDBJ databases">
        <authorList>
            <consortium name="Pathogen Informatics"/>
        </authorList>
    </citation>
    <scope>NUCLEOTIDE SEQUENCE [LARGE SCALE GENOMIC DNA]</scope>
    <source>
        <strain evidence="6 7">NCTC13098</strain>
    </source>
</reference>
<keyword evidence="4 6" id="KW-0067">ATP-binding</keyword>
<dbReference type="PROSITE" id="PS50893">
    <property type="entry name" value="ABC_TRANSPORTER_2"/>
    <property type="match status" value="2"/>
</dbReference>
<protein>
    <submittedName>
        <fullName evidence="6">Xylose import ATP-binding protein XylG</fullName>
        <ecNumber evidence="6">3.6.3.17</ecNumber>
    </submittedName>
</protein>
<keyword evidence="3" id="KW-0547">Nucleotide-binding</keyword>
<dbReference type="Proteomes" id="UP000274346">
    <property type="component" value="Chromosome"/>
</dbReference>
<dbReference type="InterPro" id="IPR003593">
    <property type="entry name" value="AAA+_ATPase"/>
</dbReference>
<gene>
    <name evidence="6" type="primary">xylG_2</name>
    <name evidence="6" type="ORF">NCTC13098_05398</name>
</gene>
<feature type="domain" description="ABC transporter" evidence="5">
    <location>
        <begin position="272"/>
        <end position="513"/>
    </location>
</feature>
<evidence type="ECO:0000256" key="4">
    <source>
        <dbReference type="ARBA" id="ARBA00022840"/>
    </source>
</evidence>
<organism evidence="6 7">
    <name type="scientific">Raoultella terrigena</name>
    <name type="common">Klebsiella terrigena</name>
    <dbReference type="NCBI Taxonomy" id="577"/>
    <lineage>
        <taxon>Bacteria</taxon>
        <taxon>Pseudomonadati</taxon>
        <taxon>Pseudomonadota</taxon>
        <taxon>Gammaproteobacteria</taxon>
        <taxon>Enterobacterales</taxon>
        <taxon>Enterobacteriaceae</taxon>
        <taxon>Klebsiella/Raoultella group</taxon>
        <taxon>Raoultella</taxon>
    </lineage>
</organism>
<dbReference type="PANTHER" id="PTHR43790">
    <property type="entry name" value="CARBOHYDRATE TRANSPORT ATP-BINDING PROTEIN MG119-RELATED"/>
    <property type="match status" value="1"/>
</dbReference>
<dbReference type="GO" id="GO:0005524">
    <property type="term" value="F:ATP binding"/>
    <property type="evidence" value="ECO:0007669"/>
    <property type="project" value="UniProtKB-KW"/>
</dbReference>
<keyword evidence="2" id="KW-0677">Repeat</keyword>
<accession>A0A3P8J3Z5</accession>
<evidence type="ECO:0000313" key="6">
    <source>
        <dbReference type="EMBL" id="VDR28994.1"/>
    </source>
</evidence>
<dbReference type="EMBL" id="LR131271">
    <property type="protein sequence ID" value="VDR28994.1"/>
    <property type="molecule type" value="Genomic_DNA"/>
</dbReference>